<evidence type="ECO:0008006" key="5">
    <source>
        <dbReference type="Google" id="ProtNLM"/>
    </source>
</evidence>
<feature type="compositionally biased region" description="Basic and acidic residues" evidence="1">
    <location>
        <begin position="625"/>
        <end position="643"/>
    </location>
</feature>
<dbReference type="AlphaFoldDB" id="A0A5N4ALX1"/>
<proteinExistence type="predicted"/>
<gene>
    <name evidence="3" type="ORF">PPYR_09348</name>
</gene>
<feature type="region of interest" description="Disordered" evidence="1">
    <location>
        <begin position="950"/>
        <end position="972"/>
    </location>
</feature>
<keyword evidence="2" id="KW-0812">Transmembrane</keyword>
<dbReference type="InterPro" id="IPR013083">
    <property type="entry name" value="Znf_RING/FYVE/PHD"/>
</dbReference>
<keyword evidence="2" id="KW-0472">Membrane</keyword>
<keyword evidence="4" id="KW-1185">Reference proteome</keyword>
<dbReference type="EMBL" id="VVIM01000006">
    <property type="protein sequence ID" value="KAB0798355.1"/>
    <property type="molecule type" value="Genomic_DNA"/>
</dbReference>
<dbReference type="InterPro" id="IPR011011">
    <property type="entry name" value="Znf_FYVE_PHD"/>
</dbReference>
<name>A0A5N4ALX1_PHOPY</name>
<keyword evidence="2" id="KW-1133">Transmembrane helix</keyword>
<evidence type="ECO:0000313" key="4">
    <source>
        <dbReference type="Proteomes" id="UP000327044"/>
    </source>
</evidence>
<organism evidence="3 4">
    <name type="scientific">Photinus pyralis</name>
    <name type="common">Common eastern firefly</name>
    <name type="synonym">Lampyris pyralis</name>
    <dbReference type="NCBI Taxonomy" id="7054"/>
    <lineage>
        <taxon>Eukaryota</taxon>
        <taxon>Metazoa</taxon>
        <taxon>Ecdysozoa</taxon>
        <taxon>Arthropoda</taxon>
        <taxon>Hexapoda</taxon>
        <taxon>Insecta</taxon>
        <taxon>Pterygota</taxon>
        <taxon>Neoptera</taxon>
        <taxon>Endopterygota</taxon>
        <taxon>Coleoptera</taxon>
        <taxon>Polyphaga</taxon>
        <taxon>Elateriformia</taxon>
        <taxon>Elateroidea</taxon>
        <taxon>Lampyridae</taxon>
        <taxon>Lampyrinae</taxon>
        <taxon>Photinus</taxon>
    </lineage>
</organism>
<reference evidence="3 4" key="1">
    <citation type="journal article" date="2018" name="Elife">
        <title>Firefly genomes illuminate parallel origins of bioluminescence in beetles.</title>
        <authorList>
            <person name="Fallon T.R."/>
            <person name="Lower S.E."/>
            <person name="Chang C.H."/>
            <person name="Bessho-Uehara M."/>
            <person name="Martin G.J."/>
            <person name="Bewick A.J."/>
            <person name="Behringer M."/>
            <person name="Debat H.J."/>
            <person name="Wong I."/>
            <person name="Day J.C."/>
            <person name="Suvorov A."/>
            <person name="Silva C.J."/>
            <person name="Stanger-Hall K.F."/>
            <person name="Hall D.W."/>
            <person name="Schmitz R.J."/>
            <person name="Nelson D.R."/>
            <person name="Lewis S.M."/>
            <person name="Shigenobu S."/>
            <person name="Bybee S.M."/>
            <person name="Larracuente A.M."/>
            <person name="Oba Y."/>
            <person name="Weng J.K."/>
        </authorList>
    </citation>
    <scope>NUCLEOTIDE SEQUENCE [LARGE SCALE GENOMIC DNA]</scope>
    <source>
        <strain evidence="3">1611_PpyrPB1</strain>
        <tissue evidence="3">Whole body</tissue>
    </source>
</reference>
<dbReference type="OrthoDB" id="10072397at2759"/>
<accession>A0A5N4ALX1</accession>
<sequence length="1008" mass="112178">MPSESLTVAVTSGFGIGIIAGIVSGVCYILVHGVSVNRPRRNNQWHCSTCGERFRSIGGVLDLDKVVTCRKCGGKICRKCASRDQENWICQTCLHPESWFKGMLKALQPSSIINKSIAKMDPNRIDEEDEDLELAKKKEKEKVRDFIERLVEGMLGGNIDGASIGRLYSDGQYAMLLTRYHSDLSNSLTDLGSALHMSIANLPVVGESPCSAHASLKFLIQKVIQDAISLPILKKVDEQPGAPVDEINRSYEDLLATAIINKVIENYQDELPTSSANSVSSRRSNLSIRNNREYFFGEETLDAKWRNCNSAAGDVDTTSVSSMEEWVQSGSSSCSTKYVDHKSLTIQHRIEEASSSDEEDSRKEWQENWKLQRRQFAGSASPIPVPMLVPNPTVVAKVLIGDREADDTTDLSDAASECDETERLKCPKVESEDEVLSDGTTDDVDIAGEKDRILEQFSSYQPDCSLDANIWEFVNTNVNYSENFEDTSLDSHIEQDSEYTEKYATLPKTILKCSTPVNSVNDPYVNSVNDRNNLEILSNGDIHTETAELIDGAEPVEINEELRKKFEGSYSEREKQKWNNAVEMKNNPYTEENINRRLKTSSVMASLFGRDYYIKEAAKAAGARNAKDVNHADAGSEKQEKPSNETASSGFIFTAVPAIVNADSSYNTDSESLIEIGSPAPPSSLFEISSDSDLSIERTYNLTSGKVYEKVGNLHKEIVKRTSSPEGLKFVTIASEMVDENHNSMTSRKRTFLRSLTDSDDGDITMSIAPNCEVFCQNTNISNVPLNDQTFEVESLDYADHNRSFSVQEVSIDFSTETDIKTSAESSLNSTHDSEIGDLKQQHLVKDRLGQLSRSYPNLASKKVFGKFHNEIEEVKICVAQATVIPLQNGFEDGEKCVSPEELSTSAHDTSVNDLRKRFAKVHGDESLMQKQVHSLTARSIPHLIRKELQESEQKQESHNYGSDATKQEEVGLQAAQLEEATVIKEKPVLSTFPNAKSRIKFFENLNR</sequence>
<comment type="caution">
    <text evidence="3">The sequence shown here is derived from an EMBL/GenBank/DDBJ whole genome shotgun (WGS) entry which is preliminary data.</text>
</comment>
<dbReference type="Proteomes" id="UP000327044">
    <property type="component" value="Unassembled WGS sequence"/>
</dbReference>
<feature type="transmembrane region" description="Helical" evidence="2">
    <location>
        <begin position="6"/>
        <end position="31"/>
    </location>
</feature>
<feature type="region of interest" description="Disordered" evidence="1">
    <location>
        <begin position="624"/>
        <end position="646"/>
    </location>
</feature>
<dbReference type="InParanoid" id="A0A5N4ALX1"/>
<dbReference type="SUPFAM" id="SSF57903">
    <property type="entry name" value="FYVE/PHD zinc finger"/>
    <property type="match status" value="1"/>
</dbReference>
<evidence type="ECO:0000256" key="1">
    <source>
        <dbReference type="SAM" id="MobiDB-lite"/>
    </source>
</evidence>
<dbReference type="Gene3D" id="3.30.40.10">
    <property type="entry name" value="Zinc/RING finger domain, C3HC4 (zinc finger)"/>
    <property type="match status" value="1"/>
</dbReference>
<evidence type="ECO:0000256" key="2">
    <source>
        <dbReference type="SAM" id="Phobius"/>
    </source>
</evidence>
<protein>
    <recommendedName>
        <fullName evidence="5">FYVE-type zinc finger domain-containing protein</fullName>
    </recommendedName>
</protein>
<evidence type="ECO:0000313" key="3">
    <source>
        <dbReference type="EMBL" id="KAB0798355.1"/>
    </source>
</evidence>